<dbReference type="SUPFAM" id="SSF52540">
    <property type="entry name" value="P-loop containing nucleoside triphosphate hydrolases"/>
    <property type="match status" value="1"/>
</dbReference>
<feature type="transmembrane region" description="Helical" evidence="2">
    <location>
        <begin position="36"/>
        <end position="57"/>
    </location>
</feature>
<evidence type="ECO:0008006" key="5">
    <source>
        <dbReference type="Google" id="ProtNLM"/>
    </source>
</evidence>
<dbReference type="EMBL" id="QFPW01000002">
    <property type="protein sequence ID" value="PZQ51251.1"/>
    <property type="molecule type" value="Genomic_DNA"/>
</dbReference>
<dbReference type="Proteomes" id="UP000249185">
    <property type="component" value="Unassembled WGS sequence"/>
</dbReference>
<evidence type="ECO:0000313" key="4">
    <source>
        <dbReference type="Proteomes" id="UP000249185"/>
    </source>
</evidence>
<dbReference type="PANTHER" id="PTHR32309">
    <property type="entry name" value="TYROSINE-PROTEIN KINASE"/>
    <property type="match status" value="1"/>
</dbReference>
<comment type="caution">
    <text evidence="3">The sequence shown here is derived from an EMBL/GenBank/DDBJ whole genome shotgun (WGS) entry which is preliminary data.</text>
</comment>
<gene>
    <name evidence="3" type="ORF">DI556_03515</name>
</gene>
<dbReference type="Gene3D" id="3.40.50.300">
    <property type="entry name" value="P-loop containing nucleotide triphosphate hydrolases"/>
    <property type="match status" value="1"/>
</dbReference>
<dbReference type="InterPro" id="IPR050445">
    <property type="entry name" value="Bact_polysacc_biosynth/exp"/>
</dbReference>
<accession>A0A2W5NCI6</accession>
<dbReference type="AlphaFoldDB" id="A0A2W5NCI6"/>
<keyword evidence="1" id="KW-0175">Coiled coil</keyword>
<protein>
    <recommendedName>
        <fullName evidence="5">Polysaccharide chain length determinant N-terminal domain-containing protein</fullName>
    </recommendedName>
</protein>
<evidence type="ECO:0000313" key="3">
    <source>
        <dbReference type="EMBL" id="PZQ51251.1"/>
    </source>
</evidence>
<keyword evidence="2" id="KW-0812">Transmembrane</keyword>
<proteinExistence type="predicted"/>
<feature type="coiled-coil region" evidence="1">
    <location>
        <begin position="176"/>
        <end position="203"/>
    </location>
</feature>
<dbReference type="PANTHER" id="PTHR32309:SF13">
    <property type="entry name" value="FERRIC ENTEROBACTIN TRANSPORT PROTEIN FEPE"/>
    <property type="match status" value="1"/>
</dbReference>
<evidence type="ECO:0000256" key="1">
    <source>
        <dbReference type="SAM" id="Coils"/>
    </source>
</evidence>
<evidence type="ECO:0000256" key="2">
    <source>
        <dbReference type="SAM" id="Phobius"/>
    </source>
</evidence>
<reference evidence="3 4" key="1">
    <citation type="submission" date="2017-08" db="EMBL/GenBank/DDBJ databases">
        <title>Infants hospitalized years apart are colonized by the same room-sourced microbial strains.</title>
        <authorList>
            <person name="Brooks B."/>
            <person name="Olm M.R."/>
            <person name="Firek B.A."/>
            <person name="Baker R."/>
            <person name="Thomas B.C."/>
            <person name="Morowitz M.J."/>
            <person name="Banfield J.F."/>
        </authorList>
    </citation>
    <scope>NUCLEOTIDE SEQUENCE [LARGE SCALE GENOMIC DNA]</scope>
    <source>
        <strain evidence="3">S2_005_002_R2_34</strain>
    </source>
</reference>
<organism evidence="3 4">
    <name type="scientific">Rhodovulum sulfidophilum</name>
    <name type="common">Rhodobacter sulfidophilus</name>
    <dbReference type="NCBI Taxonomy" id="35806"/>
    <lineage>
        <taxon>Bacteria</taxon>
        <taxon>Pseudomonadati</taxon>
        <taxon>Pseudomonadota</taxon>
        <taxon>Alphaproteobacteria</taxon>
        <taxon>Rhodobacterales</taxon>
        <taxon>Paracoccaceae</taxon>
        <taxon>Rhodovulum</taxon>
    </lineage>
</organism>
<dbReference type="InterPro" id="IPR027417">
    <property type="entry name" value="P-loop_NTPase"/>
</dbReference>
<keyword evidence="2" id="KW-1133">Transmembrane helix</keyword>
<sequence length="558" mass="58510">MNTLGAPRPQETRPLAPIDEGLPNVQRLSLFLRRRFGLLFLCAAAGLGGALAFLAVAQPRYDARATVLLRRAAPVAAELPATPDTIPEPRLSTELEALRAPALAADVLARLDPADLGARSDPRAAGEILRDTVAVSRIEDSHLLAIDATGADAATAARIANAYAEAYVARRATAIAAAAADRRAALEARVEALRAALAAREAELLGAARGGATLDATLLRRDEIEQLLESERAAYVAALSLLRDAERDADPAELRASVMAAAVAPELPRGPKPYMVAALGLFLGLGLGGALALARENLDASPRTGDAVRLMLGQPFLGYLPRIRRVRRRLGRPDHPAWRAAASRPRGRYAETLRFIRARAEGRSHGYGAITIGFCSARPGEGKSLAAANFAALLAAEGLRALLIDADTRGPGFGAGFAPKDAPGLADLLPPGDPGAPPPAILAAGFAFLPARGRGGAPPAYLAGEAFAAVLGAQRDAFDVILVDLPALETAAHTRTILPLLDGWVAVARWGVTPAHALRTPLREEPWLARNLLGVVLSDLTPRGLRRYTPHTGAARDA</sequence>
<keyword evidence="2" id="KW-0472">Membrane</keyword>
<name>A0A2W5NCI6_RHOSU</name>